<feature type="compositionally biased region" description="Acidic residues" evidence="3">
    <location>
        <begin position="261"/>
        <end position="277"/>
    </location>
</feature>
<dbReference type="OrthoDB" id="47374at2759"/>
<name>A0A1L9S7M3_9EURO</name>
<dbReference type="EMBL" id="KV878354">
    <property type="protein sequence ID" value="OJJ43124.1"/>
    <property type="molecule type" value="Genomic_DNA"/>
</dbReference>
<evidence type="ECO:0000256" key="3">
    <source>
        <dbReference type="SAM" id="MobiDB-lite"/>
    </source>
</evidence>
<dbReference type="Gene3D" id="3.40.630.30">
    <property type="match status" value="1"/>
</dbReference>
<dbReference type="InterPro" id="IPR051556">
    <property type="entry name" value="N-term/lysine_N-AcTrnsfr"/>
</dbReference>
<dbReference type="InterPro" id="IPR016181">
    <property type="entry name" value="Acyl_CoA_acyltransferase"/>
</dbReference>
<organism evidence="5 6">
    <name type="scientific">Penicilliopsis zonata CBS 506.65</name>
    <dbReference type="NCBI Taxonomy" id="1073090"/>
    <lineage>
        <taxon>Eukaryota</taxon>
        <taxon>Fungi</taxon>
        <taxon>Dikarya</taxon>
        <taxon>Ascomycota</taxon>
        <taxon>Pezizomycotina</taxon>
        <taxon>Eurotiomycetes</taxon>
        <taxon>Eurotiomycetidae</taxon>
        <taxon>Eurotiales</taxon>
        <taxon>Aspergillaceae</taxon>
        <taxon>Penicilliopsis</taxon>
    </lineage>
</organism>
<protein>
    <recommendedName>
        <fullName evidence="4">N-acetyltransferase domain-containing protein</fullName>
    </recommendedName>
</protein>
<reference evidence="6" key="1">
    <citation type="journal article" date="2017" name="Genome Biol.">
        <title>Comparative genomics reveals high biological diversity and specific adaptations in the industrially and medically important fungal genus Aspergillus.</title>
        <authorList>
            <person name="de Vries R.P."/>
            <person name="Riley R."/>
            <person name="Wiebenga A."/>
            <person name="Aguilar-Osorio G."/>
            <person name="Amillis S."/>
            <person name="Uchima C.A."/>
            <person name="Anderluh G."/>
            <person name="Asadollahi M."/>
            <person name="Askin M."/>
            <person name="Barry K."/>
            <person name="Battaglia E."/>
            <person name="Bayram O."/>
            <person name="Benocci T."/>
            <person name="Braus-Stromeyer S.A."/>
            <person name="Caldana C."/>
            <person name="Canovas D."/>
            <person name="Cerqueira G.C."/>
            <person name="Chen F."/>
            <person name="Chen W."/>
            <person name="Choi C."/>
            <person name="Clum A."/>
            <person name="Dos Santos R.A."/>
            <person name="Damasio A.R."/>
            <person name="Diallinas G."/>
            <person name="Emri T."/>
            <person name="Fekete E."/>
            <person name="Flipphi M."/>
            <person name="Freyberg S."/>
            <person name="Gallo A."/>
            <person name="Gournas C."/>
            <person name="Habgood R."/>
            <person name="Hainaut M."/>
            <person name="Harispe M.L."/>
            <person name="Henrissat B."/>
            <person name="Hilden K.S."/>
            <person name="Hope R."/>
            <person name="Hossain A."/>
            <person name="Karabika E."/>
            <person name="Karaffa L."/>
            <person name="Karanyi Z."/>
            <person name="Krasevec N."/>
            <person name="Kuo A."/>
            <person name="Kusch H."/>
            <person name="LaButti K."/>
            <person name="Lagendijk E.L."/>
            <person name="Lapidus A."/>
            <person name="Levasseur A."/>
            <person name="Lindquist E."/>
            <person name="Lipzen A."/>
            <person name="Logrieco A.F."/>
            <person name="MacCabe A."/>
            <person name="Maekelae M.R."/>
            <person name="Malavazi I."/>
            <person name="Melin P."/>
            <person name="Meyer V."/>
            <person name="Mielnichuk N."/>
            <person name="Miskei M."/>
            <person name="Molnar A.P."/>
            <person name="Mule G."/>
            <person name="Ngan C.Y."/>
            <person name="Orejas M."/>
            <person name="Orosz E."/>
            <person name="Ouedraogo J.P."/>
            <person name="Overkamp K.M."/>
            <person name="Park H.-S."/>
            <person name="Perrone G."/>
            <person name="Piumi F."/>
            <person name="Punt P.J."/>
            <person name="Ram A.F."/>
            <person name="Ramon A."/>
            <person name="Rauscher S."/>
            <person name="Record E."/>
            <person name="Riano-Pachon D.M."/>
            <person name="Robert V."/>
            <person name="Roehrig J."/>
            <person name="Ruller R."/>
            <person name="Salamov A."/>
            <person name="Salih N.S."/>
            <person name="Samson R.A."/>
            <person name="Sandor E."/>
            <person name="Sanguinetti M."/>
            <person name="Schuetze T."/>
            <person name="Sepcic K."/>
            <person name="Shelest E."/>
            <person name="Sherlock G."/>
            <person name="Sophianopoulou V."/>
            <person name="Squina F.M."/>
            <person name="Sun H."/>
            <person name="Susca A."/>
            <person name="Todd R.B."/>
            <person name="Tsang A."/>
            <person name="Unkles S.E."/>
            <person name="van de Wiele N."/>
            <person name="van Rossen-Uffink D."/>
            <person name="Oliveira J.V."/>
            <person name="Vesth T.C."/>
            <person name="Visser J."/>
            <person name="Yu J.-H."/>
            <person name="Zhou M."/>
            <person name="Andersen M.R."/>
            <person name="Archer D.B."/>
            <person name="Baker S.E."/>
            <person name="Benoit I."/>
            <person name="Brakhage A.A."/>
            <person name="Braus G.H."/>
            <person name="Fischer R."/>
            <person name="Frisvad J.C."/>
            <person name="Goldman G.H."/>
            <person name="Houbraken J."/>
            <person name="Oakley B."/>
            <person name="Pocsi I."/>
            <person name="Scazzocchio C."/>
            <person name="Seiboth B."/>
            <person name="vanKuyk P.A."/>
            <person name="Wortman J."/>
            <person name="Dyer P.S."/>
            <person name="Grigoriev I.V."/>
        </authorList>
    </citation>
    <scope>NUCLEOTIDE SEQUENCE [LARGE SCALE GENOMIC DNA]</scope>
    <source>
        <strain evidence="6">CBS 506.65</strain>
    </source>
</reference>
<dbReference type="InterPro" id="IPR000182">
    <property type="entry name" value="GNAT_dom"/>
</dbReference>
<dbReference type="GO" id="GO:0016747">
    <property type="term" value="F:acyltransferase activity, transferring groups other than amino-acyl groups"/>
    <property type="evidence" value="ECO:0007669"/>
    <property type="project" value="InterPro"/>
</dbReference>
<evidence type="ECO:0000313" key="6">
    <source>
        <dbReference type="Proteomes" id="UP000184188"/>
    </source>
</evidence>
<dbReference type="PROSITE" id="PS51186">
    <property type="entry name" value="GNAT"/>
    <property type="match status" value="1"/>
</dbReference>
<dbReference type="STRING" id="1073090.A0A1L9S7M3"/>
<dbReference type="GO" id="GO:0031415">
    <property type="term" value="C:NatA complex"/>
    <property type="evidence" value="ECO:0007669"/>
    <property type="project" value="TreeGrafter"/>
</dbReference>
<dbReference type="GeneID" id="34614696"/>
<feature type="region of interest" description="Disordered" evidence="3">
    <location>
        <begin position="230"/>
        <end position="299"/>
    </location>
</feature>
<evidence type="ECO:0000256" key="1">
    <source>
        <dbReference type="ARBA" id="ARBA00022679"/>
    </source>
</evidence>
<keyword evidence="1" id="KW-0808">Transferase</keyword>
<feature type="compositionally biased region" description="Low complexity" evidence="3">
    <location>
        <begin position="230"/>
        <end position="260"/>
    </location>
</feature>
<accession>A0A1L9S7M3</accession>
<proteinExistence type="predicted"/>
<feature type="domain" description="N-acetyltransferase" evidence="4">
    <location>
        <begin position="30"/>
        <end position="228"/>
    </location>
</feature>
<evidence type="ECO:0000313" key="5">
    <source>
        <dbReference type="EMBL" id="OJJ43124.1"/>
    </source>
</evidence>
<dbReference type="VEuPathDB" id="FungiDB:ASPZODRAFT_32090"/>
<dbReference type="AlphaFoldDB" id="A0A1L9S7M3"/>
<evidence type="ECO:0000259" key="4">
    <source>
        <dbReference type="PROSITE" id="PS51186"/>
    </source>
</evidence>
<evidence type="ECO:0000256" key="2">
    <source>
        <dbReference type="ARBA" id="ARBA00023315"/>
    </source>
</evidence>
<dbReference type="Proteomes" id="UP000184188">
    <property type="component" value="Unassembled WGS sequence"/>
</dbReference>
<sequence length="299" mass="32286">PKTTTDSVAFEAVPYPRPVPSSVATPHPHITIDTVSTAHIPSLTRITGLLLPIRYPNSFYTATITDPVIASLSRVAVYHDHPVGGPAATTAATAITTTTTTTTTIPPPSLGADKVIGGIRCRLERCVQAEHTSTSPATATTLYIQTLHLLSPYRGHGVATALLNSLISAPDLVNHYNIRSVTAHVHEANEDGLKWYRARGFEVQPGVVEGYYRRLKPTGARIVKLSLEKSTTPATTATTTSTTTTTTTTTTTMTTSTAAAEDQDDEWEKVEAEEDDDHGIQPMDSRILDDERVCRKRKS</sequence>
<dbReference type="Pfam" id="PF00583">
    <property type="entry name" value="Acetyltransf_1"/>
    <property type="match status" value="1"/>
</dbReference>
<keyword evidence="2" id="KW-0012">Acyltransferase</keyword>
<dbReference type="GO" id="GO:0007064">
    <property type="term" value="P:mitotic sister chromatid cohesion"/>
    <property type="evidence" value="ECO:0007669"/>
    <property type="project" value="TreeGrafter"/>
</dbReference>
<gene>
    <name evidence="5" type="ORF">ASPZODRAFT_32090</name>
</gene>
<dbReference type="SUPFAM" id="SSF55729">
    <property type="entry name" value="Acyl-CoA N-acyltransferases (Nat)"/>
    <property type="match status" value="1"/>
</dbReference>
<keyword evidence="6" id="KW-1185">Reference proteome</keyword>
<dbReference type="RefSeq" id="XP_022577634.1">
    <property type="nucleotide sequence ID" value="XM_022728232.1"/>
</dbReference>
<feature type="non-terminal residue" evidence="5">
    <location>
        <position position="1"/>
    </location>
</feature>
<feature type="non-terminal residue" evidence="5">
    <location>
        <position position="299"/>
    </location>
</feature>
<dbReference type="PANTHER" id="PTHR42919">
    <property type="entry name" value="N-ALPHA-ACETYLTRANSFERASE"/>
    <property type="match status" value="1"/>
</dbReference>
<dbReference type="PANTHER" id="PTHR42919:SF8">
    <property type="entry name" value="N-ALPHA-ACETYLTRANSFERASE 50"/>
    <property type="match status" value="1"/>
</dbReference>